<dbReference type="Gene3D" id="2.160.20.10">
    <property type="entry name" value="Single-stranded right-handed beta-helix, Pectin lyase-like"/>
    <property type="match status" value="1"/>
</dbReference>
<evidence type="ECO:0000256" key="4">
    <source>
        <dbReference type="ARBA" id="ARBA00022692"/>
    </source>
</evidence>
<evidence type="ECO:0000256" key="7">
    <source>
        <dbReference type="ARBA" id="ARBA00023180"/>
    </source>
</evidence>
<comment type="caution">
    <text evidence="10">The sequence shown here is derived from an EMBL/GenBank/DDBJ whole genome shotgun (WGS) entry which is preliminary data.</text>
</comment>
<feature type="transmembrane region" description="Helical" evidence="8">
    <location>
        <begin position="364"/>
        <end position="385"/>
    </location>
</feature>
<accession>A0A1F7G9D3</accession>
<dbReference type="GO" id="GO:0016020">
    <property type="term" value="C:membrane"/>
    <property type="evidence" value="ECO:0007669"/>
    <property type="project" value="UniProtKB-SubCell"/>
</dbReference>
<dbReference type="GO" id="GO:0016757">
    <property type="term" value="F:glycosyltransferase activity"/>
    <property type="evidence" value="ECO:0007669"/>
    <property type="project" value="UniProtKB-KW"/>
</dbReference>
<dbReference type="Gene3D" id="3.90.550.10">
    <property type="entry name" value="Spore Coat Polysaccharide Biosynthesis Protein SpsA, Chain A"/>
    <property type="match status" value="1"/>
</dbReference>
<dbReference type="PROSITE" id="PS51782">
    <property type="entry name" value="LYSM"/>
    <property type="match status" value="1"/>
</dbReference>
<dbReference type="InterPro" id="IPR036779">
    <property type="entry name" value="LysM_dom_sf"/>
</dbReference>
<evidence type="ECO:0000256" key="2">
    <source>
        <dbReference type="ARBA" id="ARBA00022676"/>
    </source>
</evidence>
<dbReference type="SMART" id="SM00710">
    <property type="entry name" value="PbH1"/>
    <property type="match status" value="8"/>
</dbReference>
<dbReference type="SUPFAM" id="SSF51126">
    <property type="entry name" value="Pectin lyase-like"/>
    <property type="match status" value="2"/>
</dbReference>
<sequence length="963" mass="109741">MLNNDFYFYLARYLDLYPFLLPLGLIGFWRWSVWIAKKTTGLFYKAKRPGFETSVSVVTPVYNEDPDTFSRAIESWKRNKPDEIIAVIDHTDKNCISIFKDFAKKTPGTKLIITKTPGKREALADGIRASKSEIMALVDSDTIWAGDTLKNALGPFNDRKIGGVATRQSVEKPKTIAQKLFSIRLEQRYWDDIPFLAASGDVLVCLSGRTAFYRSKALMPILDRMVGEVFMGEKVISGEDKRLTYLIEAEGWKTTYQSNSQVYTTGVRDILTFLKQQVRWTRNSWRNDLRALFIEPWVLRHRIFTIYLIDRAIQPFTLLISPIYFSVALVLGLWIPVGVIFVWWHISRLVKMYPHLRKHPADIWMLPIFIVFTFVSAYIRIYSLFSVNVQGWITRWDESRLPQRKLYSLARGHMFSIILIGVVASGVIYNKFTNFLLPRENQASLVARTLPTSSTLALSNKSDVLGVAAADPQTKLTKGHIFQETDSLAGVAAQYGVNVYNLLYANVSKITNWNRMKPGTLLTVPPHDLNLTPSYQFNYQRIYDDYLRIYYVPDVNQIVVEGRGYGTNLSQISALLGSELLQETEPKVWLLRANILLRSGTTLFLDKDEVKWLKMASSNKGYVSIRGSNADVIINGVKITSWDETAADYDKNLEDGRSYLLVKDNARMDVTDSEIAYLGFARSKDLPYSSYGISWRMSTGKLGIYLLTGEIINSKFHDNYFGAYTYGATGMTWRDNEFYNNVRYGLDPHDDSTGFLVENNKFYSNGTHGLILSKRCTDFTIRNNQSYNNKLHGIMLHELSNNNLIVNNNIYANHDGISIDNSGKNTISNNMINKNRRGILADKKSKENVITKNEIKENSQYGIYLNEEASDNVIDNNKLSFNQVGMYVKTAKNQATNNKLEQNEVGIYFSGKADGNMLDSNSIIYNTRHGIYAKIQSGLTNLRSNSNYFLKNHKSDVAAFELK</sequence>
<reference evidence="10 11" key="1">
    <citation type="journal article" date="2016" name="Nat. Commun.">
        <title>Thousands of microbial genomes shed light on interconnected biogeochemical processes in an aquifer system.</title>
        <authorList>
            <person name="Anantharaman K."/>
            <person name="Brown C.T."/>
            <person name="Hug L.A."/>
            <person name="Sharon I."/>
            <person name="Castelle C.J."/>
            <person name="Probst A.J."/>
            <person name="Thomas B.C."/>
            <person name="Singh A."/>
            <person name="Wilkins M.J."/>
            <person name="Karaoz U."/>
            <person name="Brodie E.L."/>
            <person name="Williams K.H."/>
            <person name="Hubbard S.S."/>
            <person name="Banfield J.F."/>
        </authorList>
    </citation>
    <scope>NUCLEOTIDE SEQUENCE [LARGE SCALE GENOMIC DNA]</scope>
</reference>
<evidence type="ECO:0000256" key="8">
    <source>
        <dbReference type="SAM" id="Phobius"/>
    </source>
</evidence>
<feature type="domain" description="LysM" evidence="9">
    <location>
        <begin position="478"/>
        <end position="524"/>
    </location>
</feature>
<keyword evidence="3" id="KW-0808">Transferase</keyword>
<evidence type="ECO:0000256" key="1">
    <source>
        <dbReference type="ARBA" id="ARBA00004370"/>
    </source>
</evidence>
<dbReference type="PANTHER" id="PTHR47844:SF1">
    <property type="entry name" value="EXOSTOSIN-LIKE 2"/>
    <property type="match status" value="1"/>
</dbReference>
<dbReference type="InterPro" id="IPR006626">
    <property type="entry name" value="PbH1"/>
</dbReference>
<keyword evidence="2" id="KW-0328">Glycosyltransferase</keyword>
<dbReference type="EMBL" id="MFZG01000036">
    <property type="protein sequence ID" value="OGK15527.1"/>
    <property type="molecule type" value="Genomic_DNA"/>
</dbReference>
<dbReference type="InterPro" id="IPR039448">
    <property type="entry name" value="Beta_helix"/>
</dbReference>
<keyword evidence="7" id="KW-0325">Glycoprotein</keyword>
<name>A0A1F7G9D3_9BACT</name>
<evidence type="ECO:0000313" key="11">
    <source>
        <dbReference type="Proteomes" id="UP000177208"/>
    </source>
</evidence>
<dbReference type="InterPro" id="IPR029044">
    <property type="entry name" value="Nucleotide-diphossugar_trans"/>
</dbReference>
<keyword evidence="4 8" id="KW-0812">Transmembrane</keyword>
<keyword evidence="6 8" id="KW-0472">Membrane</keyword>
<evidence type="ECO:0000256" key="6">
    <source>
        <dbReference type="ARBA" id="ARBA00023136"/>
    </source>
</evidence>
<dbReference type="InterPro" id="IPR018392">
    <property type="entry name" value="LysM"/>
</dbReference>
<feature type="transmembrane region" description="Helical" evidence="8">
    <location>
        <begin position="406"/>
        <end position="429"/>
    </location>
</feature>
<dbReference type="Pfam" id="PF13641">
    <property type="entry name" value="Glyco_tranf_2_3"/>
    <property type="match status" value="1"/>
</dbReference>
<comment type="subcellular location">
    <subcellularLocation>
        <location evidence="1">Membrane</location>
    </subcellularLocation>
</comment>
<dbReference type="PANTHER" id="PTHR47844">
    <property type="entry name" value="SYNTHASE CPS1, PUTATIVE (AFU_ORTHOLOGUE AFUA_7G02500)-RELATED"/>
    <property type="match status" value="1"/>
</dbReference>
<dbReference type="InterPro" id="IPR012334">
    <property type="entry name" value="Pectin_lyas_fold"/>
</dbReference>
<dbReference type="CDD" id="cd00118">
    <property type="entry name" value="LysM"/>
    <property type="match status" value="1"/>
</dbReference>
<dbReference type="Gene3D" id="3.10.350.10">
    <property type="entry name" value="LysM domain"/>
    <property type="match status" value="1"/>
</dbReference>
<dbReference type="AlphaFoldDB" id="A0A1F7G9D3"/>
<dbReference type="Pfam" id="PF13229">
    <property type="entry name" value="Beta_helix"/>
    <property type="match status" value="1"/>
</dbReference>
<organism evidence="10 11">
    <name type="scientific">Candidatus Roizmanbacteria bacterium RIFCSPHIGHO2_01_FULL_39_12c</name>
    <dbReference type="NCBI Taxonomy" id="1802031"/>
    <lineage>
        <taxon>Bacteria</taxon>
        <taxon>Candidatus Roizmaniibacteriota</taxon>
    </lineage>
</organism>
<feature type="transmembrane region" description="Helical" evidence="8">
    <location>
        <begin position="323"/>
        <end position="344"/>
    </location>
</feature>
<proteinExistence type="predicted"/>
<dbReference type="SUPFAM" id="SSF53448">
    <property type="entry name" value="Nucleotide-diphospho-sugar transferases"/>
    <property type="match status" value="1"/>
</dbReference>
<evidence type="ECO:0000313" key="10">
    <source>
        <dbReference type="EMBL" id="OGK15527.1"/>
    </source>
</evidence>
<dbReference type="InterPro" id="IPR011050">
    <property type="entry name" value="Pectin_lyase_fold/virulence"/>
</dbReference>
<gene>
    <name evidence="10" type="ORF">A2774_04525</name>
</gene>
<dbReference type="NCBIfam" id="TIGR03804">
    <property type="entry name" value="para_beta_helix"/>
    <property type="match status" value="2"/>
</dbReference>
<dbReference type="InterPro" id="IPR022441">
    <property type="entry name" value="Para_beta_helix_rpt-2"/>
</dbReference>
<evidence type="ECO:0000259" key="9">
    <source>
        <dbReference type="PROSITE" id="PS51782"/>
    </source>
</evidence>
<protein>
    <recommendedName>
        <fullName evidence="9">LysM domain-containing protein</fullName>
    </recommendedName>
</protein>
<evidence type="ECO:0000256" key="3">
    <source>
        <dbReference type="ARBA" id="ARBA00022679"/>
    </source>
</evidence>
<feature type="transmembrane region" description="Helical" evidence="8">
    <location>
        <begin position="6"/>
        <end position="29"/>
    </location>
</feature>
<evidence type="ECO:0000256" key="5">
    <source>
        <dbReference type="ARBA" id="ARBA00022989"/>
    </source>
</evidence>
<dbReference type="InterPro" id="IPR052427">
    <property type="entry name" value="Glycosyltrans_GT2/GT47"/>
</dbReference>
<keyword evidence="5 8" id="KW-1133">Transmembrane helix</keyword>
<dbReference type="Proteomes" id="UP000177208">
    <property type="component" value="Unassembled WGS sequence"/>
</dbReference>